<evidence type="ECO:0000256" key="5">
    <source>
        <dbReference type="PROSITE-ProRule" id="PRU10007"/>
    </source>
</evidence>
<evidence type="ECO:0000256" key="2">
    <source>
        <dbReference type="ARBA" id="ARBA00023002"/>
    </source>
</evidence>
<feature type="active site" evidence="5">
    <location>
        <position position="265"/>
    </location>
</feature>
<dbReference type="InterPro" id="IPR016160">
    <property type="entry name" value="Ald_DH_CS_CYS"/>
</dbReference>
<comment type="similarity">
    <text evidence="1 6">Belongs to the aldehyde dehydrogenase family.</text>
</comment>
<evidence type="ECO:0000256" key="1">
    <source>
        <dbReference type="ARBA" id="ARBA00009986"/>
    </source>
</evidence>
<dbReference type="PROSITE" id="PS00070">
    <property type="entry name" value="ALDEHYDE_DEHYDR_CYS"/>
    <property type="match status" value="1"/>
</dbReference>
<accession>A0AAJ0HK35</accession>
<proteinExistence type="inferred from homology"/>
<dbReference type="PANTHER" id="PTHR11699">
    <property type="entry name" value="ALDEHYDE DEHYDROGENASE-RELATED"/>
    <property type="match status" value="1"/>
</dbReference>
<protein>
    <recommendedName>
        <fullName evidence="3">aldehyde dehydrogenase (NAD(+))</fullName>
        <ecNumber evidence="3">1.2.1.3</ecNumber>
    </recommendedName>
</protein>
<dbReference type="InterPro" id="IPR016162">
    <property type="entry name" value="Ald_DH_N"/>
</dbReference>
<evidence type="ECO:0000256" key="7">
    <source>
        <dbReference type="SAM" id="MobiDB-lite"/>
    </source>
</evidence>
<dbReference type="Gene3D" id="3.40.309.10">
    <property type="entry name" value="Aldehyde Dehydrogenase, Chain A, domain 2"/>
    <property type="match status" value="1"/>
</dbReference>
<dbReference type="Pfam" id="PF00171">
    <property type="entry name" value="Aldedh"/>
    <property type="match status" value="1"/>
</dbReference>
<feature type="domain" description="Aldehyde dehydrogenase" evidence="8">
    <location>
        <begin position="41"/>
        <end position="493"/>
    </location>
</feature>
<evidence type="ECO:0000256" key="4">
    <source>
        <dbReference type="ARBA" id="ARBA00049194"/>
    </source>
</evidence>
<dbReference type="PROSITE" id="PS00687">
    <property type="entry name" value="ALDEHYDE_DEHYDR_GLU"/>
    <property type="match status" value="1"/>
</dbReference>
<dbReference type="AlphaFoldDB" id="A0AAJ0HK35"/>
<evidence type="ECO:0000256" key="6">
    <source>
        <dbReference type="RuleBase" id="RU003345"/>
    </source>
</evidence>
<reference evidence="9" key="2">
    <citation type="submission" date="2023-06" db="EMBL/GenBank/DDBJ databases">
        <authorList>
            <consortium name="Lawrence Berkeley National Laboratory"/>
            <person name="Haridas S."/>
            <person name="Hensen N."/>
            <person name="Bonometti L."/>
            <person name="Westerberg I."/>
            <person name="Brannstrom I.O."/>
            <person name="Guillou S."/>
            <person name="Cros-Aarteil S."/>
            <person name="Calhoun S."/>
            <person name="Kuo A."/>
            <person name="Mondo S."/>
            <person name="Pangilinan J."/>
            <person name="Riley R."/>
            <person name="Labutti K."/>
            <person name="Andreopoulos B."/>
            <person name="Lipzen A."/>
            <person name="Chen C."/>
            <person name="Yanf M."/>
            <person name="Daum C."/>
            <person name="Ng V."/>
            <person name="Clum A."/>
            <person name="Steindorff A."/>
            <person name="Ohm R."/>
            <person name="Martin F."/>
            <person name="Silar P."/>
            <person name="Natvig D."/>
            <person name="Lalanne C."/>
            <person name="Gautier V."/>
            <person name="Ament-Velasquez S.L."/>
            <person name="Kruys A."/>
            <person name="Hutchinson M.I."/>
            <person name="Powell A.J."/>
            <person name="Barry K."/>
            <person name="Miller A.N."/>
            <person name="Grigoriev I.V."/>
            <person name="Debuchy R."/>
            <person name="Gladieux P."/>
            <person name="Thoren M.H."/>
            <person name="Johannesson H."/>
        </authorList>
    </citation>
    <scope>NUCLEOTIDE SEQUENCE</scope>
    <source>
        <strain evidence="9">CBS 955.72</strain>
    </source>
</reference>
<dbReference type="SUPFAM" id="SSF53720">
    <property type="entry name" value="ALDH-like"/>
    <property type="match status" value="1"/>
</dbReference>
<comment type="catalytic activity">
    <reaction evidence="4">
        <text>an aldehyde + NAD(+) + H2O = a carboxylate + NADH + 2 H(+)</text>
        <dbReference type="Rhea" id="RHEA:16185"/>
        <dbReference type="ChEBI" id="CHEBI:15377"/>
        <dbReference type="ChEBI" id="CHEBI:15378"/>
        <dbReference type="ChEBI" id="CHEBI:17478"/>
        <dbReference type="ChEBI" id="CHEBI:29067"/>
        <dbReference type="ChEBI" id="CHEBI:57540"/>
        <dbReference type="ChEBI" id="CHEBI:57945"/>
        <dbReference type="EC" id="1.2.1.3"/>
    </reaction>
</comment>
<dbReference type="InterPro" id="IPR044086">
    <property type="entry name" value="LUC3-like"/>
</dbReference>
<evidence type="ECO:0000259" key="8">
    <source>
        <dbReference type="Pfam" id="PF00171"/>
    </source>
</evidence>
<dbReference type="Gene3D" id="3.40.605.10">
    <property type="entry name" value="Aldehyde Dehydrogenase, Chain A, domain 1"/>
    <property type="match status" value="1"/>
</dbReference>
<dbReference type="GO" id="GO:0004029">
    <property type="term" value="F:aldehyde dehydrogenase (NAD+) activity"/>
    <property type="evidence" value="ECO:0007669"/>
    <property type="project" value="UniProtKB-EC"/>
</dbReference>
<dbReference type="InterPro" id="IPR016161">
    <property type="entry name" value="Ald_DH/histidinol_DH"/>
</dbReference>
<comment type="caution">
    <text evidence="9">The sequence shown here is derived from an EMBL/GenBank/DDBJ whole genome shotgun (WGS) entry which is preliminary data.</text>
</comment>
<evidence type="ECO:0000313" key="10">
    <source>
        <dbReference type="Proteomes" id="UP001275084"/>
    </source>
</evidence>
<feature type="region of interest" description="Disordered" evidence="7">
    <location>
        <begin position="41"/>
        <end position="60"/>
    </location>
</feature>
<dbReference type="CDD" id="cd07106">
    <property type="entry name" value="ALDH_AldA-AAD23400"/>
    <property type="match status" value="1"/>
</dbReference>
<sequence>MQVMESGRPITALAKEAIYPGLPPYQSFHNTIDNALTGTKTTRHTLDPSTESPLPAVPVSTQDDVDDAVRAGQEAFSAWRERSYDERAEYLLRFADAIEANLDGFTELLGREAGKPMQAAAMEVGFALQHLRETAKLRIPEAVVEDSDERTASVRYVPLGVGVGIIPWNFPFLLGIGKLDAALLAGNTFIWKPSPFSPYTALKLGELGTKIFPPGVLQVLSGDDALGPLLTSHPSVAKVSFTGSTATGKKVMASCAATLKRLTLELGGNDAAIVWPDVDLARVVPKLGALAFLHSGQICMNIKRLYVHEAIYDAFLAQLVAFVKTLKIAGAGDAEAFTGPVQNGAQYARVRDLYGEVAKQNWSVALGGLDSTSATGERKGFFLPPTIIDNPPDESRIVVEEPFGPIVPLLKWSDEKDVVRRANDSMMGLGASVWSADVERAERMARRLEAGNVWVNSHFELAPHVPFGGHKWSGIGLDWGVEGMKGWCNAQAVWVRKL</sequence>
<evidence type="ECO:0000313" key="9">
    <source>
        <dbReference type="EMBL" id="KAK3354044.1"/>
    </source>
</evidence>
<reference evidence="9" key="1">
    <citation type="journal article" date="2023" name="Mol. Phylogenet. Evol.">
        <title>Genome-scale phylogeny and comparative genomics of the fungal order Sordariales.</title>
        <authorList>
            <person name="Hensen N."/>
            <person name="Bonometti L."/>
            <person name="Westerberg I."/>
            <person name="Brannstrom I.O."/>
            <person name="Guillou S."/>
            <person name="Cros-Aarteil S."/>
            <person name="Calhoun S."/>
            <person name="Haridas S."/>
            <person name="Kuo A."/>
            <person name="Mondo S."/>
            <person name="Pangilinan J."/>
            <person name="Riley R."/>
            <person name="LaButti K."/>
            <person name="Andreopoulos B."/>
            <person name="Lipzen A."/>
            <person name="Chen C."/>
            <person name="Yan M."/>
            <person name="Daum C."/>
            <person name="Ng V."/>
            <person name="Clum A."/>
            <person name="Steindorff A."/>
            <person name="Ohm R.A."/>
            <person name="Martin F."/>
            <person name="Silar P."/>
            <person name="Natvig D.O."/>
            <person name="Lalanne C."/>
            <person name="Gautier V."/>
            <person name="Ament-Velasquez S.L."/>
            <person name="Kruys A."/>
            <person name="Hutchinson M.I."/>
            <person name="Powell A.J."/>
            <person name="Barry K."/>
            <person name="Miller A.N."/>
            <person name="Grigoriev I.V."/>
            <person name="Debuchy R."/>
            <person name="Gladieux P."/>
            <person name="Hiltunen Thoren M."/>
            <person name="Johannesson H."/>
        </authorList>
    </citation>
    <scope>NUCLEOTIDE SEQUENCE</scope>
    <source>
        <strain evidence="9">CBS 955.72</strain>
    </source>
</reference>
<evidence type="ECO:0000256" key="3">
    <source>
        <dbReference type="ARBA" id="ARBA00024226"/>
    </source>
</evidence>
<keyword evidence="10" id="KW-1185">Reference proteome</keyword>
<organism evidence="9 10">
    <name type="scientific">Lasiosphaeria hispida</name>
    <dbReference type="NCBI Taxonomy" id="260671"/>
    <lineage>
        <taxon>Eukaryota</taxon>
        <taxon>Fungi</taxon>
        <taxon>Dikarya</taxon>
        <taxon>Ascomycota</taxon>
        <taxon>Pezizomycotina</taxon>
        <taxon>Sordariomycetes</taxon>
        <taxon>Sordariomycetidae</taxon>
        <taxon>Sordariales</taxon>
        <taxon>Lasiosphaeriaceae</taxon>
        <taxon>Lasiosphaeria</taxon>
    </lineage>
</organism>
<name>A0AAJ0HK35_9PEZI</name>
<dbReference type="InterPro" id="IPR016163">
    <property type="entry name" value="Ald_DH_C"/>
</dbReference>
<dbReference type="EMBL" id="JAUIQD010000004">
    <property type="protein sequence ID" value="KAK3354044.1"/>
    <property type="molecule type" value="Genomic_DNA"/>
</dbReference>
<dbReference type="InterPro" id="IPR029510">
    <property type="entry name" value="Ald_DH_CS_GLU"/>
</dbReference>
<dbReference type="InterPro" id="IPR015590">
    <property type="entry name" value="Aldehyde_DH_dom"/>
</dbReference>
<dbReference type="Proteomes" id="UP001275084">
    <property type="component" value="Unassembled WGS sequence"/>
</dbReference>
<gene>
    <name evidence="9" type="ORF">B0T25DRAFT_518962</name>
</gene>
<dbReference type="FunFam" id="3.40.605.10:FF:000007">
    <property type="entry name" value="NAD/NADP-dependent betaine aldehyde dehydrogenase"/>
    <property type="match status" value="1"/>
</dbReference>
<keyword evidence="2 6" id="KW-0560">Oxidoreductase</keyword>
<dbReference type="EC" id="1.2.1.3" evidence="3"/>